<dbReference type="EMBL" id="FONZ01000001">
    <property type="protein sequence ID" value="SFE78082.1"/>
    <property type="molecule type" value="Genomic_DNA"/>
</dbReference>
<keyword evidence="3" id="KW-1185">Reference proteome</keyword>
<proteinExistence type="predicted"/>
<dbReference type="STRING" id="285351.SAMN04488035_0496"/>
<dbReference type="RefSeq" id="WP_093374732.1">
    <property type="nucleotide sequence ID" value="NZ_BNAN01000001.1"/>
</dbReference>
<keyword evidence="1" id="KW-0472">Membrane</keyword>
<evidence type="ECO:0000313" key="3">
    <source>
        <dbReference type="Proteomes" id="UP000198520"/>
    </source>
</evidence>
<name>A0A1I2DC02_9MICO</name>
<organism evidence="2 3">
    <name type="scientific">Flavimobilis marinus</name>
    <dbReference type="NCBI Taxonomy" id="285351"/>
    <lineage>
        <taxon>Bacteria</taxon>
        <taxon>Bacillati</taxon>
        <taxon>Actinomycetota</taxon>
        <taxon>Actinomycetes</taxon>
        <taxon>Micrococcales</taxon>
        <taxon>Jonesiaceae</taxon>
        <taxon>Flavimobilis</taxon>
    </lineage>
</organism>
<sequence>MDIAYKIILVLHLLGWAMLLGSVLAHLRKPVVPKGALHAALTALVTGLLLVGMAEMGDGELNHVKIGIKLLVTIVVTVLVVLGVKKGDRVTKGYLGTILGLVVVNVALAVVWGTTHGV</sequence>
<dbReference type="Proteomes" id="UP000198520">
    <property type="component" value="Unassembled WGS sequence"/>
</dbReference>
<reference evidence="3" key="1">
    <citation type="submission" date="2016-10" db="EMBL/GenBank/DDBJ databases">
        <authorList>
            <person name="Varghese N."/>
            <person name="Submissions S."/>
        </authorList>
    </citation>
    <scope>NUCLEOTIDE SEQUENCE [LARGE SCALE GENOMIC DNA]</scope>
    <source>
        <strain evidence="3">DSM 19083</strain>
    </source>
</reference>
<evidence type="ECO:0008006" key="4">
    <source>
        <dbReference type="Google" id="ProtNLM"/>
    </source>
</evidence>
<dbReference type="OrthoDB" id="3830423at2"/>
<feature type="transmembrane region" description="Helical" evidence="1">
    <location>
        <begin position="66"/>
        <end position="84"/>
    </location>
</feature>
<evidence type="ECO:0000256" key="1">
    <source>
        <dbReference type="SAM" id="Phobius"/>
    </source>
</evidence>
<gene>
    <name evidence="2" type="ORF">SAMN04488035_0496</name>
</gene>
<accession>A0A1I2DC02</accession>
<dbReference type="AlphaFoldDB" id="A0A1I2DC02"/>
<feature type="transmembrane region" description="Helical" evidence="1">
    <location>
        <begin position="35"/>
        <end position="54"/>
    </location>
</feature>
<keyword evidence="1" id="KW-0812">Transmembrane</keyword>
<evidence type="ECO:0000313" key="2">
    <source>
        <dbReference type="EMBL" id="SFE78082.1"/>
    </source>
</evidence>
<protein>
    <recommendedName>
        <fullName evidence="4">Integral membrane protein</fullName>
    </recommendedName>
</protein>
<feature type="transmembrane region" description="Helical" evidence="1">
    <location>
        <begin position="96"/>
        <end position="115"/>
    </location>
</feature>
<keyword evidence="1" id="KW-1133">Transmembrane helix</keyword>